<comment type="catalytic activity">
    <reaction evidence="6">
        <text>(6S)-NADHX + ADP = AMP + phosphate + NADH + H(+)</text>
        <dbReference type="Rhea" id="RHEA:32223"/>
        <dbReference type="ChEBI" id="CHEBI:15378"/>
        <dbReference type="ChEBI" id="CHEBI:43474"/>
        <dbReference type="ChEBI" id="CHEBI:57945"/>
        <dbReference type="ChEBI" id="CHEBI:64074"/>
        <dbReference type="ChEBI" id="CHEBI:456215"/>
        <dbReference type="ChEBI" id="CHEBI:456216"/>
        <dbReference type="EC" id="4.2.1.136"/>
    </reaction>
</comment>
<evidence type="ECO:0000256" key="5">
    <source>
        <dbReference type="ARBA" id="ARBA00023239"/>
    </source>
</evidence>
<evidence type="ECO:0000313" key="8">
    <source>
        <dbReference type="EMBL" id="UXY17040.1"/>
    </source>
</evidence>
<dbReference type="HAMAP" id="MF_01965">
    <property type="entry name" value="NADHX_dehydratase"/>
    <property type="match status" value="1"/>
</dbReference>
<accession>A0ABY6DRN5</accession>
<keyword evidence="9" id="KW-1185">Reference proteome</keyword>
<evidence type="ECO:0000256" key="6">
    <source>
        <dbReference type="HAMAP-Rule" id="MF_01965"/>
    </source>
</evidence>
<feature type="binding site" evidence="6">
    <location>
        <position position="122"/>
    </location>
    <ligand>
        <name>(6S)-NADPHX</name>
        <dbReference type="ChEBI" id="CHEBI:64076"/>
    </ligand>
</feature>
<feature type="binding site" evidence="6">
    <location>
        <position position="170"/>
    </location>
    <ligand>
        <name>(6S)-NADPHX</name>
        <dbReference type="ChEBI" id="CHEBI:64076"/>
    </ligand>
</feature>
<dbReference type="Gene3D" id="3.40.1190.20">
    <property type="match status" value="1"/>
</dbReference>
<evidence type="ECO:0000256" key="3">
    <source>
        <dbReference type="ARBA" id="ARBA00022857"/>
    </source>
</evidence>
<dbReference type="NCBIfam" id="TIGR00196">
    <property type="entry name" value="yjeF_cterm"/>
    <property type="match status" value="1"/>
</dbReference>
<dbReference type="CDD" id="cd01171">
    <property type="entry name" value="YXKO-related"/>
    <property type="match status" value="1"/>
</dbReference>
<feature type="binding site" evidence="6">
    <location>
        <position position="236"/>
    </location>
    <ligand>
        <name>AMP</name>
        <dbReference type="ChEBI" id="CHEBI:456215"/>
    </ligand>
</feature>
<gene>
    <name evidence="6" type="primary">nnrD</name>
    <name evidence="8" type="ORF">N8I74_08530</name>
</gene>
<dbReference type="EMBL" id="CP106753">
    <property type="protein sequence ID" value="UXY17040.1"/>
    <property type="molecule type" value="Genomic_DNA"/>
</dbReference>
<dbReference type="PANTHER" id="PTHR12592">
    <property type="entry name" value="ATP-DEPENDENT (S)-NAD(P)H-HYDRATE DEHYDRATASE FAMILY MEMBER"/>
    <property type="match status" value="1"/>
</dbReference>
<dbReference type="EC" id="4.2.1.136" evidence="6"/>
<keyword evidence="5 6" id="KW-0456">Lyase</keyword>
<dbReference type="PROSITE" id="PS51383">
    <property type="entry name" value="YJEF_C_3"/>
    <property type="match status" value="1"/>
</dbReference>
<comment type="subunit">
    <text evidence="6">Homotetramer.</text>
</comment>
<dbReference type="Proteomes" id="UP001061302">
    <property type="component" value="Chromosome"/>
</dbReference>
<evidence type="ECO:0000259" key="7">
    <source>
        <dbReference type="PROSITE" id="PS51383"/>
    </source>
</evidence>
<dbReference type="InterPro" id="IPR029056">
    <property type="entry name" value="Ribokinase-like"/>
</dbReference>
<protein>
    <recommendedName>
        <fullName evidence="6">ADP-dependent (S)-NAD(P)H-hydrate dehydratase</fullName>
        <ecNumber evidence="6">4.2.1.136</ecNumber>
    </recommendedName>
    <alternativeName>
        <fullName evidence="6">ADP-dependent NAD(P)HX dehydratase</fullName>
    </alternativeName>
</protein>
<evidence type="ECO:0000256" key="1">
    <source>
        <dbReference type="ARBA" id="ARBA00022741"/>
    </source>
</evidence>
<comment type="cofactor">
    <cofactor evidence="6">
        <name>Mg(2+)</name>
        <dbReference type="ChEBI" id="CHEBI:18420"/>
    </cofactor>
</comment>
<evidence type="ECO:0000256" key="2">
    <source>
        <dbReference type="ARBA" id="ARBA00022840"/>
    </source>
</evidence>
<feature type="binding site" evidence="6">
    <location>
        <position position="237"/>
    </location>
    <ligand>
        <name>(6S)-NADPHX</name>
        <dbReference type="ChEBI" id="CHEBI:64076"/>
    </ligand>
</feature>
<keyword evidence="2 6" id="KW-0067">ATP-binding</keyword>
<dbReference type="Pfam" id="PF01256">
    <property type="entry name" value="Carb_kinase"/>
    <property type="match status" value="1"/>
</dbReference>
<comment type="catalytic activity">
    <reaction evidence="6">
        <text>(6S)-NADPHX + ADP = AMP + phosphate + NADPH + H(+)</text>
        <dbReference type="Rhea" id="RHEA:32235"/>
        <dbReference type="ChEBI" id="CHEBI:15378"/>
        <dbReference type="ChEBI" id="CHEBI:43474"/>
        <dbReference type="ChEBI" id="CHEBI:57783"/>
        <dbReference type="ChEBI" id="CHEBI:64076"/>
        <dbReference type="ChEBI" id="CHEBI:456215"/>
        <dbReference type="ChEBI" id="CHEBI:456216"/>
        <dbReference type="EC" id="4.2.1.136"/>
    </reaction>
</comment>
<feature type="binding site" evidence="6">
    <location>
        <begin position="207"/>
        <end position="211"/>
    </location>
    <ligand>
        <name>AMP</name>
        <dbReference type="ChEBI" id="CHEBI:456215"/>
    </ligand>
</feature>
<keyword evidence="4 6" id="KW-0520">NAD</keyword>
<feature type="domain" description="YjeF C-terminal" evidence="7">
    <location>
        <begin position="16"/>
        <end position="296"/>
    </location>
</feature>
<proteinExistence type="inferred from homology"/>
<reference evidence="8" key="1">
    <citation type="submission" date="2022-10" db="EMBL/GenBank/DDBJ databases">
        <title>Chitiniphilus purpureus sp. nov., a novel chitin-degrading bacterium isolated from crawfish pond sediment.</title>
        <authorList>
            <person name="Li K."/>
        </authorList>
    </citation>
    <scope>NUCLEOTIDE SEQUENCE</scope>
    <source>
        <strain evidence="8">CD1</strain>
    </source>
</reference>
<comment type="function">
    <text evidence="6">Catalyzes the dehydration of the S-form of NAD(P)HX at the expense of ADP, which is converted to AMP. Together with NAD(P)HX epimerase, which catalyzes the epimerization of the S- and R-forms, the enzyme allows the repair of both epimers of NAD(P)HX, a damaged form of NAD(P)H that is a result of enzymatic or heat-dependent hydration.</text>
</comment>
<sequence length="298" mass="30211">MMPHAILTLEPALLDEAALHDWPLPQPDASGDKESRGHVLVVGGSVQMPGAVVLAATAALRAGAGKLTVATTAPAAPMAAAMLPEARVIALPETQQGGLAPEGAAALNDLLPRVDALLIGPGMQDEAAAAALVNAVLPALGTLPLVLDATAMAGWTWQPPREGNVLLTPHAGELAHLTELDKAEVLKDPLGAVRTAAARWGATVVLKGAVTHIARPDGRIWRHQGGNAGLGVSGSGDVLAGVIAGLAARGATLEQAAAWGVAMHAQAGEALAARIGPLGYLAREIADEIPRRLARHCP</sequence>
<feature type="binding site" evidence="6">
    <location>
        <position position="51"/>
    </location>
    <ligand>
        <name>(6S)-NADPHX</name>
        <dbReference type="ChEBI" id="CHEBI:64076"/>
    </ligand>
</feature>
<dbReference type="SUPFAM" id="SSF53613">
    <property type="entry name" value="Ribokinase-like"/>
    <property type="match status" value="1"/>
</dbReference>
<organism evidence="8 9">
    <name type="scientific">Chitiniphilus purpureus</name>
    <dbReference type="NCBI Taxonomy" id="2981137"/>
    <lineage>
        <taxon>Bacteria</taxon>
        <taxon>Pseudomonadati</taxon>
        <taxon>Pseudomonadota</taxon>
        <taxon>Betaproteobacteria</taxon>
        <taxon>Neisseriales</taxon>
        <taxon>Chitinibacteraceae</taxon>
        <taxon>Chitiniphilus</taxon>
    </lineage>
</organism>
<dbReference type="RefSeq" id="WP_263126468.1">
    <property type="nucleotide sequence ID" value="NZ_CP106753.1"/>
</dbReference>
<evidence type="ECO:0000256" key="4">
    <source>
        <dbReference type="ARBA" id="ARBA00023027"/>
    </source>
</evidence>
<name>A0ABY6DRN5_9NEIS</name>
<dbReference type="PANTHER" id="PTHR12592:SF0">
    <property type="entry name" value="ATP-DEPENDENT (S)-NAD(P)H-HYDRATE DEHYDRATASE"/>
    <property type="match status" value="1"/>
</dbReference>
<keyword evidence="1 6" id="KW-0547">Nucleotide-binding</keyword>
<dbReference type="InterPro" id="IPR000631">
    <property type="entry name" value="CARKD"/>
</dbReference>
<evidence type="ECO:0000313" key="9">
    <source>
        <dbReference type="Proteomes" id="UP001061302"/>
    </source>
</evidence>
<comment type="similarity">
    <text evidence="6">Belongs to the NnrD/CARKD family.</text>
</comment>
<keyword evidence="3 6" id="KW-0521">NADP</keyword>